<evidence type="ECO:0000313" key="3">
    <source>
        <dbReference type="Proteomes" id="UP000199529"/>
    </source>
</evidence>
<dbReference type="InterPro" id="IPR003346">
    <property type="entry name" value="Transposase_20"/>
</dbReference>
<dbReference type="PANTHER" id="PTHR33055:SF3">
    <property type="entry name" value="PUTATIVE TRANSPOSASE FOR IS117-RELATED"/>
    <property type="match status" value="1"/>
</dbReference>
<proteinExistence type="predicted"/>
<keyword evidence="3" id="KW-1185">Reference proteome</keyword>
<evidence type="ECO:0000259" key="1">
    <source>
        <dbReference type="Pfam" id="PF02371"/>
    </source>
</evidence>
<accession>A0A1H3PGZ1</accession>
<name>A0A1H3PGZ1_9PSEU</name>
<evidence type="ECO:0000313" key="2">
    <source>
        <dbReference type="EMBL" id="SDY99659.1"/>
    </source>
</evidence>
<dbReference type="STRING" id="418495.SAMN05216215_10421"/>
<dbReference type="Pfam" id="PF02371">
    <property type="entry name" value="Transposase_20"/>
    <property type="match status" value="1"/>
</dbReference>
<dbReference type="RefSeq" id="WP_143061173.1">
    <property type="nucleotide sequence ID" value="NZ_FNOK01000042.1"/>
</dbReference>
<reference evidence="3" key="1">
    <citation type="submission" date="2016-10" db="EMBL/GenBank/DDBJ databases">
        <authorList>
            <person name="Varghese N."/>
            <person name="Submissions S."/>
        </authorList>
    </citation>
    <scope>NUCLEOTIDE SEQUENCE [LARGE SCALE GENOMIC DNA]</scope>
    <source>
        <strain evidence="3">CGMCC 4.3530</strain>
    </source>
</reference>
<gene>
    <name evidence="2" type="ORF">SAMN05216215_10421</name>
</gene>
<protein>
    <submittedName>
        <fullName evidence="2">Transposase IS116/IS110/IS902 family protein</fullName>
    </submittedName>
</protein>
<dbReference type="AlphaFoldDB" id="A0A1H3PGZ1"/>
<dbReference type="GO" id="GO:0004803">
    <property type="term" value="F:transposase activity"/>
    <property type="evidence" value="ECO:0007669"/>
    <property type="project" value="InterPro"/>
</dbReference>
<dbReference type="OrthoDB" id="3188901at2"/>
<dbReference type="PANTHER" id="PTHR33055">
    <property type="entry name" value="TRANSPOSASE FOR INSERTION SEQUENCE ELEMENT IS1111A"/>
    <property type="match status" value="1"/>
</dbReference>
<dbReference type="GO" id="GO:0006313">
    <property type="term" value="P:DNA transposition"/>
    <property type="evidence" value="ECO:0007669"/>
    <property type="project" value="InterPro"/>
</dbReference>
<dbReference type="InterPro" id="IPR047650">
    <property type="entry name" value="Transpos_IS110"/>
</dbReference>
<sequence>SMMPPIICASSPKRLAAFCAKQGYSGKKPAAVLLARLRSAPAGTTDPDLSEGARVAVLAQVGVITALNTAIKDLDRAIAEKIDTHPDGEIFRSFPRAGTVNAAQILAEWGDAREAFGHPDAIAALAGITPVTKASGKQRGVSFRWACNKRLRQAITTFADNSRHASPWAAGIYNRARASGKDHPHATRILARAWIRIMWRCWQNSTPYDPALHRGARPDRTTGRGLILI</sequence>
<dbReference type="GO" id="GO:0003677">
    <property type="term" value="F:DNA binding"/>
    <property type="evidence" value="ECO:0007669"/>
    <property type="project" value="InterPro"/>
</dbReference>
<feature type="non-terminal residue" evidence="2">
    <location>
        <position position="1"/>
    </location>
</feature>
<organism evidence="2 3">
    <name type="scientific">Saccharopolyspora shandongensis</name>
    <dbReference type="NCBI Taxonomy" id="418495"/>
    <lineage>
        <taxon>Bacteria</taxon>
        <taxon>Bacillati</taxon>
        <taxon>Actinomycetota</taxon>
        <taxon>Actinomycetes</taxon>
        <taxon>Pseudonocardiales</taxon>
        <taxon>Pseudonocardiaceae</taxon>
        <taxon>Saccharopolyspora</taxon>
    </lineage>
</organism>
<dbReference type="EMBL" id="FNOK01000042">
    <property type="protein sequence ID" value="SDY99659.1"/>
    <property type="molecule type" value="Genomic_DNA"/>
</dbReference>
<dbReference type="Proteomes" id="UP000199529">
    <property type="component" value="Unassembled WGS sequence"/>
</dbReference>
<feature type="domain" description="Transposase IS116/IS110/IS902 C-terminal" evidence="1">
    <location>
        <begin position="89"/>
        <end position="173"/>
    </location>
</feature>